<reference evidence="3 4" key="1">
    <citation type="submission" date="2018-08" db="EMBL/GenBank/DDBJ databases">
        <title>A genome reference for cultivated species of the human gut microbiota.</title>
        <authorList>
            <person name="Zou Y."/>
            <person name="Xue W."/>
            <person name="Luo G."/>
        </authorList>
    </citation>
    <scope>NUCLEOTIDE SEQUENCE [LARGE SCALE GENOMIC DNA]</scope>
    <source>
        <strain evidence="3 4">AF22-12AC</strain>
    </source>
</reference>
<sequence>MSKNKKVVRYRKPFNVNIGMIIFIIIFIYLIFNIFSYMTTEHISTYEVEQGTMAENNIYRGLILRQEQVYSSDTAGALNVYVKEASRVGYGNLICSVDEGGSVSKKIEEAAGNASNLSAHDLSEIEDSISEFQISYSAQNFYNVSTFKEDLDSALNESLSLAALDGISDYAAAAQAENTFHTYHADQPGIVVYSTDGYEGVTTDTFQSSMFDEASYDRTDGQRALQVAAGAPLYKLITSEYWSLVIPIGSDLAKRLADDDTLQLRFMKDNTTTYATYTITEKEGSTYLILTLRSGMVRYAKDRYAEVELLLSEETGLKIPNSAITEKEFYTVPKDFFMKGGDSGSLGILVQRSDSSGKAGAEFIAPTIYYETDTDYYIDGEEVGASDIIRKADSTETYQIGSGTARLQGVYNINKGYAIFKQIDILYQNEEYAIVRTGTTYGIALYDHIALDGSKIHENDLIN</sequence>
<keyword evidence="1" id="KW-0472">Membrane</keyword>
<dbReference type="RefSeq" id="WP_118096465.1">
    <property type="nucleotide sequence ID" value="NZ_QRVL01000001.1"/>
</dbReference>
<feature type="domain" description="RND related barrel-sandwich hybrid" evidence="2">
    <location>
        <begin position="67"/>
        <end position="203"/>
    </location>
</feature>
<gene>
    <name evidence="3" type="ORF">DWX93_01990</name>
</gene>
<feature type="transmembrane region" description="Helical" evidence="1">
    <location>
        <begin position="20"/>
        <end position="38"/>
    </location>
</feature>
<name>A0A395VA36_9FIRM</name>
<protein>
    <recommendedName>
        <fullName evidence="2">RND related barrel-sandwich hybrid domain-containing protein</fullName>
    </recommendedName>
</protein>
<dbReference type="Pfam" id="PF26018">
    <property type="entry name" value="BSH_RND_rel"/>
    <property type="match status" value="1"/>
</dbReference>
<accession>A0A395VA36</accession>
<dbReference type="AlphaFoldDB" id="A0A395VA36"/>
<dbReference type="InterPro" id="IPR058709">
    <property type="entry name" value="BSH_RND-rel"/>
</dbReference>
<comment type="caution">
    <text evidence="3">The sequence shown here is derived from an EMBL/GenBank/DDBJ whole genome shotgun (WGS) entry which is preliminary data.</text>
</comment>
<keyword evidence="1" id="KW-0812">Transmembrane</keyword>
<dbReference type="Proteomes" id="UP000266172">
    <property type="component" value="Unassembled WGS sequence"/>
</dbReference>
<organism evidence="3 4">
    <name type="scientific">Roseburia hominis</name>
    <dbReference type="NCBI Taxonomy" id="301301"/>
    <lineage>
        <taxon>Bacteria</taxon>
        <taxon>Bacillati</taxon>
        <taxon>Bacillota</taxon>
        <taxon>Clostridia</taxon>
        <taxon>Lachnospirales</taxon>
        <taxon>Lachnospiraceae</taxon>
        <taxon>Roseburia</taxon>
    </lineage>
</organism>
<evidence type="ECO:0000313" key="3">
    <source>
        <dbReference type="EMBL" id="RGS42127.1"/>
    </source>
</evidence>
<evidence type="ECO:0000256" key="1">
    <source>
        <dbReference type="SAM" id="Phobius"/>
    </source>
</evidence>
<proteinExistence type="predicted"/>
<evidence type="ECO:0000313" key="4">
    <source>
        <dbReference type="Proteomes" id="UP000266172"/>
    </source>
</evidence>
<evidence type="ECO:0000259" key="2">
    <source>
        <dbReference type="Pfam" id="PF26018"/>
    </source>
</evidence>
<keyword evidence="1" id="KW-1133">Transmembrane helix</keyword>
<dbReference type="EMBL" id="QRVL01000001">
    <property type="protein sequence ID" value="RGS42127.1"/>
    <property type="molecule type" value="Genomic_DNA"/>
</dbReference>